<gene>
    <name evidence="1" type="ORF">LCGC14_2037630</name>
</gene>
<protein>
    <submittedName>
        <fullName evidence="1">Uncharacterized protein</fullName>
    </submittedName>
</protein>
<sequence length="61" mass="7214">MPSPQAPPKPDLVAMYWRRYQRVVRLQREHYHTLNDSGRRLLARARTVTFCDFDDVRGAAQ</sequence>
<reference evidence="1" key="1">
    <citation type="journal article" date="2015" name="Nature">
        <title>Complex archaea that bridge the gap between prokaryotes and eukaryotes.</title>
        <authorList>
            <person name="Spang A."/>
            <person name="Saw J.H."/>
            <person name="Jorgensen S.L."/>
            <person name="Zaremba-Niedzwiedzka K."/>
            <person name="Martijn J."/>
            <person name="Lind A.E."/>
            <person name="van Eijk R."/>
            <person name="Schleper C."/>
            <person name="Guy L."/>
            <person name="Ettema T.J."/>
        </authorList>
    </citation>
    <scope>NUCLEOTIDE SEQUENCE</scope>
</reference>
<organism evidence="1">
    <name type="scientific">marine sediment metagenome</name>
    <dbReference type="NCBI Taxonomy" id="412755"/>
    <lineage>
        <taxon>unclassified sequences</taxon>
        <taxon>metagenomes</taxon>
        <taxon>ecological metagenomes</taxon>
    </lineage>
</organism>
<proteinExistence type="predicted"/>
<evidence type="ECO:0000313" key="1">
    <source>
        <dbReference type="EMBL" id="KKL77165.1"/>
    </source>
</evidence>
<dbReference type="EMBL" id="LAZR01023831">
    <property type="protein sequence ID" value="KKL77165.1"/>
    <property type="molecule type" value="Genomic_DNA"/>
</dbReference>
<accession>A0A0F9H693</accession>
<dbReference type="AlphaFoldDB" id="A0A0F9H693"/>
<name>A0A0F9H693_9ZZZZ</name>
<comment type="caution">
    <text evidence="1">The sequence shown here is derived from an EMBL/GenBank/DDBJ whole genome shotgun (WGS) entry which is preliminary data.</text>
</comment>